<sequence length="84" mass="8084">MTLTRRIKITMVAAGAAGAAVFAAGGMAFAGAGDAPRTELRIVEHADPAGAMPAGYAAAPGDGTGADGADCPHKHGASPAADPR</sequence>
<feature type="region of interest" description="Disordered" evidence="1">
    <location>
        <begin position="51"/>
        <end position="84"/>
    </location>
</feature>
<feature type="signal peptide" evidence="2">
    <location>
        <begin position="1"/>
        <end position="30"/>
    </location>
</feature>
<accession>A0ABR9K5A4</accession>
<evidence type="ECO:0000313" key="3">
    <source>
        <dbReference type="EMBL" id="MBE1537766.1"/>
    </source>
</evidence>
<evidence type="ECO:0000256" key="2">
    <source>
        <dbReference type="SAM" id="SignalP"/>
    </source>
</evidence>
<dbReference type="Proteomes" id="UP000627838">
    <property type="component" value="Unassembled WGS sequence"/>
</dbReference>
<gene>
    <name evidence="3" type="ORF">H4W34_007599</name>
</gene>
<dbReference type="InterPro" id="IPR006311">
    <property type="entry name" value="TAT_signal"/>
</dbReference>
<name>A0ABR9K5A4_9ACTN</name>
<evidence type="ECO:0000256" key="1">
    <source>
        <dbReference type="SAM" id="MobiDB-lite"/>
    </source>
</evidence>
<keyword evidence="2" id="KW-0732">Signal</keyword>
<comment type="caution">
    <text evidence="3">The sequence shown here is derived from an EMBL/GenBank/DDBJ whole genome shotgun (WGS) entry which is preliminary data.</text>
</comment>
<reference evidence="3 4" key="1">
    <citation type="submission" date="2020-10" db="EMBL/GenBank/DDBJ databases">
        <title>Sequencing the genomes of 1000 actinobacteria strains.</title>
        <authorList>
            <person name="Klenk H.-P."/>
        </authorList>
    </citation>
    <scope>NUCLEOTIDE SEQUENCE [LARGE SCALE GENOMIC DNA]</scope>
    <source>
        <strain evidence="3 4">DSM 46744</strain>
    </source>
</reference>
<keyword evidence="4" id="KW-1185">Reference proteome</keyword>
<dbReference type="RefSeq" id="WP_192763583.1">
    <property type="nucleotide sequence ID" value="NZ_JADBDZ010000001.1"/>
</dbReference>
<dbReference type="EMBL" id="JADBDZ010000001">
    <property type="protein sequence ID" value="MBE1537766.1"/>
    <property type="molecule type" value="Genomic_DNA"/>
</dbReference>
<dbReference type="PROSITE" id="PS51318">
    <property type="entry name" value="TAT"/>
    <property type="match status" value="1"/>
</dbReference>
<feature type="compositionally biased region" description="Low complexity" evidence="1">
    <location>
        <begin position="51"/>
        <end position="61"/>
    </location>
</feature>
<evidence type="ECO:0000313" key="4">
    <source>
        <dbReference type="Proteomes" id="UP000627838"/>
    </source>
</evidence>
<organism evidence="3 4">
    <name type="scientific">Actinomadura algeriensis</name>
    <dbReference type="NCBI Taxonomy" id="1679523"/>
    <lineage>
        <taxon>Bacteria</taxon>
        <taxon>Bacillati</taxon>
        <taxon>Actinomycetota</taxon>
        <taxon>Actinomycetes</taxon>
        <taxon>Streptosporangiales</taxon>
        <taxon>Thermomonosporaceae</taxon>
        <taxon>Actinomadura</taxon>
    </lineage>
</organism>
<protein>
    <submittedName>
        <fullName evidence="3">Uncharacterized protein</fullName>
    </submittedName>
</protein>
<proteinExistence type="predicted"/>
<feature type="chain" id="PRO_5047092192" evidence="2">
    <location>
        <begin position="31"/>
        <end position="84"/>
    </location>
</feature>